<dbReference type="PROSITE" id="PS50991">
    <property type="entry name" value="PYR_CT"/>
    <property type="match status" value="1"/>
</dbReference>
<evidence type="ECO:0000256" key="2">
    <source>
        <dbReference type="ARBA" id="ARBA00006154"/>
    </source>
</evidence>
<dbReference type="RefSeq" id="WP_015817451.1">
    <property type="nucleotide sequence ID" value="NC_012997.1"/>
</dbReference>
<keyword evidence="11" id="KW-1185">Reference proteome</keyword>
<dbReference type="InterPro" id="IPR002034">
    <property type="entry name" value="AIPM/Hcit_synth_CS"/>
</dbReference>
<dbReference type="PANTHER" id="PTHR42880:SF1">
    <property type="entry name" value="ISOPROPYLMALATE_HOMOCITRATE_CITRAMALATE SYNTHASE FAMILY PROTEIN"/>
    <property type="match status" value="1"/>
</dbReference>
<comment type="catalytic activity">
    <reaction evidence="6 8">
        <text>acetyl-CoA + 2-oxoglutarate + H2O = (2R)-homocitrate + CoA + H(+)</text>
        <dbReference type="Rhea" id="RHEA:12929"/>
        <dbReference type="ChEBI" id="CHEBI:15377"/>
        <dbReference type="ChEBI" id="CHEBI:15378"/>
        <dbReference type="ChEBI" id="CHEBI:16810"/>
        <dbReference type="ChEBI" id="CHEBI:57287"/>
        <dbReference type="ChEBI" id="CHEBI:57288"/>
        <dbReference type="ChEBI" id="CHEBI:58884"/>
        <dbReference type="EC" id="2.3.3.14"/>
    </reaction>
</comment>
<dbReference type="PROSITE" id="PS00816">
    <property type="entry name" value="AIPM_HOMOCIT_SYNTH_2"/>
    <property type="match status" value="1"/>
</dbReference>
<sequence>MKSVVIDDTTLRDGEQSAGVAFTAEEKIAIARLLAETGVGELEVGIPAMGDDECEVMRAIALLRLPVQLIAWCRLHDYDLAAAMSTGVQMVDLSVPSSDQQITNKLKKDRNWVLAEICRLVPKALNAGLQVCIGCEDASRADPDFLAQLANVAQGAGAVRIRFADTLGVLEPFGVFERISRLRRETDIQLEMHAHDDYGLATANTLAAVAAGATHINTTVNGLGERAGNAPFEECVLALKHLHNVDTGIDPRKIPTLSHLVELASGRAVSWQKSVVGEGVFTHESGIHVDGLIKDRRNYEGLNPEELGRSHHLVLGKHSGSRLLRDSYLDLGISLSEYEATNLLTRVRRFSTENKRSPSRGELFLFYEDLHDQPLLEIEGGV</sequence>
<comment type="similarity">
    <text evidence="2 7">Belongs to the alpha-IPM synthase/homocitrate synthase family.</text>
</comment>
<accession>C5BTG0</accession>
<dbReference type="GO" id="GO:0009399">
    <property type="term" value="P:nitrogen fixation"/>
    <property type="evidence" value="ECO:0007669"/>
    <property type="project" value="UniProtKB-UniRule"/>
</dbReference>
<dbReference type="GO" id="GO:0004410">
    <property type="term" value="F:homocitrate synthase activity"/>
    <property type="evidence" value="ECO:0007669"/>
    <property type="project" value="UniProtKB-UniRule"/>
</dbReference>
<dbReference type="STRING" id="377629.TERTU_1590"/>
<evidence type="ECO:0000256" key="6">
    <source>
        <dbReference type="ARBA" id="ARBA00048019"/>
    </source>
</evidence>
<dbReference type="EMBL" id="CP001614">
    <property type="protein sequence ID" value="ACR11339.1"/>
    <property type="molecule type" value="Genomic_DNA"/>
</dbReference>
<organism evidence="10 11">
    <name type="scientific">Teredinibacter turnerae (strain ATCC 39867 / T7901)</name>
    <dbReference type="NCBI Taxonomy" id="377629"/>
    <lineage>
        <taxon>Bacteria</taxon>
        <taxon>Pseudomonadati</taxon>
        <taxon>Pseudomonadota</taxon>
        <taxon>Gammaproteobacteria</taxon>
        <taxon>Cellvibrionales</taxon>
        <taxon>Cellvibrionaceae</taxon>
        <taxon>Teredinibacter</taxon>
    </lineage>
</organism>
<dbReference type="HOGENOM" id="CLU_022158_4_2_6"/>
<dbReference type="InterPro" id="IPR000891">
    <property type="entry name" value="PYR_CT"/>
</dbReference>
<evidence type="ECO:0000256" key="4">
    <source>
        <dbReference type="ARBA" id="ARBA00020735"/>
    </source>
</evidence>
<comment type="function">
    <text evidence="1 8">This protein is a Fe-Mo-cofactor biosynthetic component.</text>
</comment>
<evidence type="ECO:0000256" key="3">
    <source>
        <dbReference type="ARBA" id="ARBA00012974"/>
    </source>
</evidence>
<dbReference type="InterPro" id="IPR013477">
    <property type="entry name" value="NifV/FrbC"/>
</dbReference>
<dbReference type="InterPro" id="IPR054691">
    <property type="entry name" value="LeuA/HCS_post-cat"/>
</dbReference>
<keyword evidence="10" id="KW-0012">Acyltransferase</keyword>
<name>C5BTG0_TERTT</name>
<gene>
    <name evidence="10" type="primary">nifV</name>
    <name evidence="10" type="ordered locus">TERTU_1590</name>
</gene>
<dbReference type="KEGG" id="ttu:TERTU_1590"/>
<dbReference type="EC" id="2.3.3.14" evidence="3 8"/>
<evidence type="ECO:0000256" key="1">
    <source>
        <dbReference type="ARBA" id="ARBA00003050"/>
    </source>
</evidence>
<reference evidence="10 11" key="1">
    <citation type="journal article" date="2009" name="PLoS ONE">
        <title>The complete genome of Teredinibacter turnerae T7901: an intracellular endosymbiont of marine wood-boring bivalves (shipworms).</title>
        <authorList>
            <person name="Yang J.C."/>
            <person name="Madupu R."/>
            <person name="Durkin A.S."/>
            <person name="Ekborg N.A."/>
            <person name="Pedamallu C.S."/>
            <person name="Hostetler J.B."/>
            <person name="Radune D."/>
            <person name="Toms B.S."/>
            <person name="Henrissat B."/>
            <person name="Coutinho P.M."/>
            <person name="Schwarz S."/>
            <person name="Field L."/>
            <person name="Trindade-Silva A.E."/>
            <person name="Soares C.A.G."/>
            <person name="Elshahawi S."/>
            <person name="Hanora A."/>
            <person name="Schmidt E.W."/>
            <person name="Haygood M.G."/>
            <person name="Posfai J."/>
            <person name="Benner J."/>
            <person name="Madinger C."/>
            <person name="Nove J."/>
            <person name="Anton B."/>
            <person name="Chaudhary K."/>
            <person name="Foster J."/>
            <person name="Holman A."/>
            <person name="Kumar S."/>
            <person name="Lessard P.A."/>
            <person name="Luyten Y.A."/>
            <person name="Slatko B."/>
            <person name="Wood N."/>
            <person name="Wu B."/>
            <person name="Teplitski M."/>
            <person name="Mougous J.D."/>
            <person name="Ward N."/>
            <person name="Eisen J.A."/>
            <person name="Badger J.H."/>
            <person name="Distel D.L."/>
        </authorList>
    </citation>
    <scope>NUCLEOTIDE SEQUENCE [LARGE SCALE GENOMIC DNA]</scope>
    <source>
        <strain evidence="11">ATCC 39867 / T7901</strain>
    </source>
</reference>
<dbReference type="Pfam" id="PF00682">
    <property type="entry name" value="HMGL-like"/>
    <property type="match status" value="1"/>
</dbReference>
<evidence type="ECO:0000259" key="9">
    <source>
        <dbReference type="PROSITE" id="PS50991"/>
    </source>
</evidence>
<proteinExistence type="inferred from homology"/>
<dbReference type="AlphaFoldDB" id="C5BTG0"/>
<evidence type="ECO:0000256" key="5">
    <source>
        <dbReference type="ARBA" id="ARBA00022679"/>
    </source>
</evidence>
<dbReference type="GO" id="GO:0019752">
    <property type="term" value="P:carboxylic acid metabolic process"/>
    <property type="evidence" value="ECO:0007669"/>
    <property type="project" value="UniProtKB-UniRule"/>
</dbReference>
<keyword evidence="5 7" id="KW-0808">Transferase</keyword>
<evidence type="ECO:0000313" key="10">
    <source>
        <dbReference type="EMBL" id="ACR11339.1"/>
    </source>
</evidence>
<evidence type="ECO:0000256" key="7">
    <source>
        <dbReference type="RuleBase" id="RU003523"/>
    </source>
</evidence>
<dbReference type="CDD" id="cd07939">
    <property type="entry name" value="DRE_TIM_NifV"/>
    <property type="match status" value="1"/>
</dbReference>
<dbReference type="eggNOG" id="COG0119">
    <property type="taxonomic scope" value="Bacteria"/>
</dbReference>
<dbReference type="Proteomes" id="UP000009080">
    <property type="component" value="Chromosome"/>
</dbReference>
<evidence type="ECO:0000256" key="8">
    <source>
        <dbReference type="RuleBase" id="RU367143"/>
    </source>
</evidence>
<dbReference type="Pfam" id="PF22617">
    <property type="entry name" value="HCS_D2"/>
    <property type="match status" value="1"/>
</dbReference>
<keyword evidence="8" id="KW-0535">Nitrogen fixation</keyword>
<dbReference type="InterPro" id="IPR013785">
    <property type="entry name" value="Aldolase_TIM"/>
</dbReference>
<dbReference type="OrthoDB" id="9803573at2"/>
<dbReference type="PROSITE" id="PS00815">
    <property type="entry name" value="AIPM_HOMOCIT_SYNTH_1"/>
    <property type="match status" value="1"/>
</dbReference>
<evidence type="ECO:0000313" key="11">
    <source>
        <dbReference type="Proteomes" id="UP000009080"/>
    </source>
</evidence>
<dbReference type="Gene3D" id="1.10.238.260">
    <property type="match status" value="1"/>
</dbReference>
<dbReference type="PANTHER" id="PTHR42880">
    <property type="entry name" value="HOMOCITRATE SYNTHASE"/>
    <property type="match status" value="1"/>
</dbReference>
<protein>
    <recommendedName>
        <fullName evidence="4 8">Homocitrate synthase</fullName>
        <ecNumber evidence="3 8">2.3.3.14</ecNumber>
    </recommendedName>
</protein>
<dbReference type="Gene3D" id="3.20.20.70">
    <property type="entry name" value="Aldolase class I"/>
    <property type="match status" value="1"/>
</dbReference>
<dbReference type="NCBIfam" id="TIGR02660">
    <property type="entry name" value="nifV_homocitr"/>
    <property type="match status" value="1"/>
</dbReference>
<feature type="domain" description="Pyruvate carboxyltransferase" evidence="9">
    <location>
        <begin position="4"/>
        <end position="255"/>
    </location>
</feature>
<dbReference type="SUPFAM" id="SSF51569">
    <property type="entry name" value="Aldolase"/>
    <property type="match status" value="1"/>
</dbReference>